<reference evidence="1 2" key="1">
    <citation type="submission" date="2015-03" db="EMBL/GenBank/DDBJ databases">
        <authorList>
            <consortium name="Pathogen Informatics"/>
        </authorList>
    </citation>
    <scope>NUCLEOTIDE SEQUENCE [LARGE SCALE GENOMIC DNA]</scope>
    <source>
        <strain evidence="1 2">A1104</strain>
    </source>
</reference>
<evidence type="ECO:0000313" key="1">
    <source>
        <dbReference type="EMBL" id="CNT75037.1"/>
    </source>
</evidence>
<dbReference type="EMBL" id="CQPA01000004">
    <property type="protein sequence ID" value="CNT75037.1"/>
    <property type="molecule type" value="Genomic_DNA"/>
</dbReference>
<dbReference type="AlphaFoldDB" id="A0A655BSL7"/>
<protein>
    <submittedName>
        <fullName evidence="1">Uncharacterized protein</fullName>
    </submittedName>
</protein>
<dbReference type="Proteomes" id="UP000041314">
    <property type="component" value="Unassembled WGS sequence"/>
</dbReference>
<name>A0A655BSL7_SALET</name>
<evidence type="ECO:0000313" key="2">
    <source>
        <dbReference type="Proteomes" id="UP000041314"/>
    </source>
</evidence>
<proteinExistence type="predicted"/>
<gene>
    <name evidence="1" type="ORF">ERS008198_00916</name>
</gene>
<accession>A0A655BSL7</accession>
<sequence>MHRHARLREIVITYWVHPHDGEYPTQGRKFFCGANTNGAMSFHVQSRQFIGISQLLMQFGIIFQHRQIHVSHKFQ</sequence>
<organism evidence="1 2">
    <name type="scientific">Salmonella enterica subsp. enterica serovar Bovismorbificans</name>
    <dbReference type="NCBI Taxonomy" id="58097"/>
    <lineage>
        <taxon>Bacteria</taxon>
        <taxon>Pseudomonadati</taxon>
        <taxon>Pseudomonadota</taxon>
        <taxon>Gammaproteobacteria</taxon>
        <taxon>Enterobacterales</taxon>
        <taxon>Enterobacteriaceae</taxon>
        <taxon>Salmonella</taxon>
    </lineage>
</organism>